<organism evidence="1 2">
    <name type="scientific">Klebsiella phage vB_KpM_FBKp24</name>
    <dbReference type="NCBI Taxonomy" id="2801834"/>
    <lineage>
        <taxon>Viruses</taxon>
        <taxon>Duplodnaviria</taxon>
        <taxon>Heunggongvirae</taxon>
        <taxon>Uroviricota</taxon>
        <taxon>Caudoviricetes</taxon>
        <taxon>Chimalliviridae</taxon>
        <taxon>Maaswegvirus</taxon>
        <taxon>Maaswegvirus Kp24</taxon>
    </lineage>
</organism>
<evidence type="ECO:0000313" key="2">
    <source>
        <dbReference type="Proteomes" id="UP000596381"/>
    </source>
</evidence>
<dbReference type="Proteomes" id="UP000596381">
    <property type="component" value="Segment"/>
</dbReference>
<name>A0A7U0GBG9_9CAUD</name>
<keyword evidence="2" id="KW-1185">Reference proteome</keyword>
<proteinExistence type="predicted"/>
<accession>A0A7U0GBG9</accession>
<gene>
    <name evidence="1" type="ORF">vBKpMFBKp24_322</name>
</gene>
<sequence length="229" mass="25380">MPTSVGIYDDSTLPAIVQSVNLLTPWVVTPVVGDFAGVNKPFKQVPLLSWPINLRETDIRAKLIAHLKVALPNSASGIEAKINALPDNYVLNTLANLGYGVTTLYQYSLLPRIDNVFNPSIYAVAPLWVGYYLFESFRKDYEEDTTNDGQYRYKQLSDLIEIVGYTLRTILTANPLVKGNLVIVSATTNSEDRNVVYTDNSNLSTYVDNGNALKTLTSQWIANKSNPTV</sequence>
<dbReference type="EMBL" id="MW394391">
    <property type="protein sequence ID" value="QQV92115.1"/>
    <property type="molecule type" value="Genomic_DNA"/>
</dbReference>
<reference evidence="1 2" key="1">
    <citation type="submission" date="2020-12" db="EMBL/GenBank/DDBJ databases">
        <title>Genomic characterization of four novel bacteriophages infecting Klebsiella pneumoniae.</title>
        <authorList>
            <person name="Estrada Bonilla B."/>
            <person name="Costa A.R."/>
            <person name="van Rossum T."/>
            <person name="Hagedoorn S."/>
            <person name="Wallinga H."/>
            <person name="Xiao M."/>
            <person name="Song W."/>
            <person name="Haas P.-J."/>
            <person name="Nobrega F.L."/>
            <person name="Brouns S.J.J."/>
        </authorList>
    </citation>
    <scope>NUCLEOTIDE SEQUENCE [LARGE SCALE GENOMIC DNA]</scope>
</reference>
<evidence type="ECO:0000313" key="1">
    <source>
        <dbReference type="EMBL" id="QQV92115.1"/>
    </source>
</evidence>
<protein>
    <submittedName>
        <fullName evidence="1">Uncharacterized protein</fullName>
    </submittedName>
</protein>